<dbReference type="Pfam" id="PF02954">
    <property type="entry name" value="HTH_8"/>
    <property type="match status" value="1"/>
</dbReference>
<dbReference type="Pfam" id="PF25601">
    <property type="entry name" value="AAA_lid_14"/>
    <property type="match status" value="1"/>
</dbReference>
<dbReference type="PANTHER" id="PTHR32071:SF21">
    <property type="entry name" value="TRANSCRIPTIONAL REGULATORY PROTEIN FLGR"/>
    <property type="match status" value="1"/>
</dbReference>
<keyword evidence="1" id="KW-0547">Nucleotide-binding</keyword>
<name>A0A8J6Y7K9_9BACT</name>
<comment type="caution">
    <text evidence="7">The sequence shown here is derived from an EMBL/GenBank/DDBJ whole genome shotgun (WGS) entry which is preliminary data.</text>
</comment>
<keyword evidence="5" id="KW-0804">Transcription</keyword>
<dbReference type="PROSITE" id="PS00675">
    <property type="entry name" value="SIGMA54_INTERACT_1"/>
    <property type="match status" value="1"/>
</dbReference>
<keyword evidence="2" id="KW-0067">ATP-binding</keyword>
<dbReference type="SMART" id="SM00382">
    <property type="entry name" value="AAA"/>
    <property type="match status" value="1"/>
</dbReference>
<dbReference type="GO" id="GO:0043565">
    <property type="term" value="F:sequence-specific DNA binding"/>
    <property type="evidence" value="ECO:0007669"/>
    <property type="project" value="InterPro"/>
</dbReference>
<dbReference type="InterPro" id="IPR025662">
    <property type="entry name" value="Sigma_54_int_dom_ATP-bd_1"/>
</dbReference>
<feature type="domain" description="Sigma-54 factor interaction" evidence="6">
    <location>
        <begin position="4"/>
        <end position="234"/>
    </location>
</feature>
<evidence type="ECO:0000256" key="5">
    <source>
        <dbReference type="ARBA" id="ARBA00023163"/>
    </source>
</evidence>
<dbReference type="AlphaFoldDB" id="A0A8J6Y7K9"/>
<dbReference type="PRINTS" id="PR01590">
    <property type="entry name" value="HTHFIS"/>
</dbReference>
<gene>
    <name evidence="7" type="ORF">IFK94_04995</name>
</gene>
<evidence type="ECO:0000256" key="4">
    <source>
        <dbReference type="ARBA" id="ARBA00023125"/>
    </source>
</evidence>
<dbReference type="SUPFAM" id="SSF52540">
    <property type="entry name" value="P-loop containing nucleoside triphosphate hydrolases"/>
    <property type="match status" value="1"/>
</dbReference>
<proteinExistence type="predicted"/>
<dbReference type="Gene3D" id="1.10.8.60">
    <property type="match status" value="1"/>
</dbReference>
<evidence type="ECO:0000256" key="3">
    <source>
        <dbReference type="ARBA" id="ARBA00023015"/>
    </source>
</evidence>
<dbReference type="InterPro" id="IPR002078">
    <property type="entry name" value="Sigma_54_int"/>
</dbReference>
<sequence length="307" mass="33834">MPEFLTRNKAFGRLLETARRAARTQAGIFITGESGTGKNRLAGYIHEHSPRHTGPLIQVPCANLPVGLLESELFGHEPGAFTGAGESRPGRFELADGGSLYLDEIQELTLEVQAKVLRAIQEKQFERLGGNETLSVDVRIIASSQEDPERMVDEGRLRSDLFYRMNVVRLHVPPLRERTDDIPGLAAEFLALATERHNLTAAKRLAPETLERLVQYPWPGNVRELVHALESATILSRDDIVQPADLPASMSVSGPAVLGSFADRSRTLAEVESAYIDEVLARTGGNKSAAARILGIHRKTLHEKLRR</sequence>
<dbReference type="PROSITE" id="PS00676">
    <property type="entry name" value="SIGMA54_INTERACT_2"/>
    <property type="match status" value="1"/>
</dbReference>
<evidence type="ECO:0000313" key="7">
    <source>
        <dbReference type="EMBL" id="MBD3867466.1"/>
    </source>
</evidence>
<keyword evidence="3" id="KW-0805">Transcription regulation</keyword>
<dbReference type="InterPro" id="IPR003593">
    <property type="entry name" value="AAA+_ATPase"/>
</dbReference>
<dbReference type="FunFam" id="3.40.50.300:FF:000006">
    <property type="entry name" value="DNA-binding transcriptional regulator NtrC"/>
    <property type="match status" value="1"/>
</dbReference>
<dbReference type="InterPro" id="IPR027417">
    <property type="entry name" value="P-loop_NTPase"/>
</dbReference>
<dbReference type="GO" id="GO:0006355">
    <property type="term" value="P:regulation of DNA-templated transcription"/>
    <property type="evidence" value="ECO:0007669"/>
    <property type="project" value="InterPro"/>
</dbReference>
<dbReference type="PROSITE" id="PS50045">
    <property type="entry name" value="SIGMA54_INTERACT_4"/>
    <property type="match status" value="1"/>
</dbReference>
<dbReference type="Gene3D" id="3.40.50.300">
    <property type="entry name" value="P-loop containing nucleotide triphosphate hydrolases"/>
    <property type="match status" value="1"/>
</dbReference>
<dbReference type="InterPro" id="IPR058031">
    <property type="entry name" value="AAA_lid_NorR"/>
</dbReference>
<dbReference type="PANTHER" id="PTHR32071">
    <property type="entry name" value="TRANSCRIPTIONAL REGULATORY PROTEIN"/>
    <property type="match status" value="1"/>
</dbReference>
<dbReference type="GO" id="GO:0005524">
    <property type="term" value="F:ATP binding"/>
    <property type="evidence" value="ECO:0007669"/>
    <property type="project" value="UniProtKB-KW"/>
</dbReference>
<organism evidence="7 8">
    <name type="scientific">Candidatus Polarisedimenticola svalbardensis</name>
    <dbReference type="NCBI Taxonomy" id="2886004"/>
    <lineage>
        <taxon>Bacteria</taxon>
        <taxon>Pseudomonadati</taxon>
        <taxon>Acidobacteriota</taxon>
        <taxon>Candidatus Polarisedimenticolia</taxon>
        <taxon>Candidatus Polarisedimenticolales</taxon>
        <taxon>Candidatus Polarisedimenticolaceae</taxon>
        <taxon>Candidatus Polarisedimenticola</taxon>
    </lineage>
</organism>
<dbReference type="InterPro" id="IPR009057">
    <property type="entry name" value="Homeodomain-like_sf"/>
</dbReference>
<dbReference type="Pfam" id="PF00158">
    <property type="entry name" value="Sigma54_activat"/>
    <property type="match status" value="1"/>
</dbReference>
<dbReference type="EMBL" id="JACXWD010000010">
    <property type="protein sequence ID" value="MBD3867466.1"/>
    <property type="molecule type" value="Genomic_DNA"/>
</dbReference>
<dbReference type="InterPro" id="IPR025943">
    <property type="entry name" value="Sigma_54_int_dom_ATP-bd_2"/>
</dbReference>
<dbReference type="InterPro" id="IPR002197">
    <property type="entry name" value="HTH_Fis"/>
</dbReference>
<evidence type="ECO:0000256" key="1">
    <source>
        <dbReference type="ARBA" id="ARBA00022741"/>
    </source>
</evidence>
<dbReference type="PROSITE" id="PS00688">
    <property type="entry name" value="SIGMA54_INTERACT_3"/>
    <property type="match status" value="1"/>
</dbReference>
<reference evidence="7 8" key="1">
    <citation type="submission" date="2020-08" db="EMBL/GenBank/DDBJ databases">
        <title>Acidobacteriota in marine sediments use diverse sulfur dissimilation pathways.</title>
        <authorList>
            <person name="Wasmund K."/>
        </authorList>
    </citation>
    <scope>NUCLEOTIDE SEQUENCE [LARGE SCALE GENOMIC DNA]</scope>
    <source>
        <strain evidence="7">MAG AM4</strain>
    </source>
</reference>
<evidence type="ECO:0000259" key="6">
    <source>
        <dbReference type="PROSITE" id="PS50045"/>
    </source>
</evidence>
<keyword evidence="4" id="KW-0238">DNA-binding</keyword>
<dbReference type="CDD" id="cd00009">
    <property type="entry name" value="AAA"/>
    <property type="match status" value="1"/>
</dbReference>
<dbReference type="Gene3D" id="1.10.10.60">
    <property type="entry name" value="Homeodomain-like"/>
    <property type="match status" value="1"/>
</dbReference>
<evidence type="ECO:0000256" key="2">
    <source>
        <dbReference type="ARBA" id="ARBA00022840"/>
    </source>
</evidence>
<dbReference type="Proteomes" id="UP000648239">
    <property type="component" value="Unassembled WGS sequence"/>
</dbReference>
<protein>
    <submittedName>
        <fullName evidence="7">Sigma-54-dependent Fis family transcriptional regulator</fullName>
    </submittedName>
</protein>
<dbReference type="InterPro" id="IPR025944">
    <property type="entry name" value="Sigma_54_int_dom_CS"/>
</dbReference>
<evidence type="ECO:0000313" key="8">
    <source>
        <dbReference type="Proteomes" id="UP000648239"/>
    </source>
</evidence>
<dbReference type="SUPFAM" id="SSF46689">
    <property type="entry name" value="Homeodomain-like"/>
    <property type="match status" value="1"/>
</dbReference>
<accession>A0A8J6Y7K9</accession>